<evidence type="ECO:0000256" key="6">
    <source>
        <dbReference type="ARBA" id="ARBA00023170"/>
    </source>
</evidence>
<evidence type="ECO:0000256" key="7">
    <source>
        <dbReference type="ARBA" id="ARBA00023180"/>
    </source>
</evidence>
<protein>
    <submittedName>
        <fullName evidence="9">Uncharacterized protein</fullName>
    </submittedName>
</protein>
<keyword evidence="2" id="KW-1003">Cell membrane</keyword>
<feature type="transmembrane region" description="Helical" evidence="8">
    <location>
        <begin position="47"/>
        <end position="73"/>
    </location>
</feature>
<evidence type="ECO:0000256" key="5">
    <source>
        <dbReference type="ARBA" id="ARBA00023136"/>
    </source>
</evidence>
<keyword evidence="3 8" id="KW-0812">Transmembrane</keyword>
<keyword evidence="4 8" id="KW-1133">Transmembrane helix</keyword>
<sequence>SIPIFYIHLILKRSNDPGPSDKMFLAIVLPFAALVQESRSIPRRARLFTVITIFYALIVGQFYCSNLISFLTFPEPEVIPRSFEELSNRKDYTIYTMYYKGSALDIFFNQTKAEAFVQIRKRMINEPNFFKCPEHALLKQKTACISLLLIVEPFLAKNLTLHSSFNPLKISPPAFSIPVNIGLQKNSKHFESMNSIVGWALDTGQFLNWKQLTLDHLKRRGIVWMRNQRGSEIYKQLH</sequence>
<comment type="caution">
    <text evidence="9">The sequence shown here is derived from an EMBL/GenBank/DDBJ whole genome shotgun (WGS) entry which is preliminary data.</text>
</comment>
<keyword evidence="5 8" id="KW-0472">Membrane</keyword>
<evidence type="ECO:0000256" key="3">
    <source>
        <dbReference type="ARBA" id="ARBA00022692"/>
    </source>
</evidence>
<keyword evidence="7" id="KW-0325">Glycoprotein</keyword>
<proteinExistence type="predicted"/>
<evidence type="ECO:0000256" key="8">
    <source>
        <dbReference type="SAM" id="Phobius"/>
    </source>
</evidence>
<dbReference type="PANTHER" id="PTHR42643:SF24">
    <property type="entry name" value="IONOTROPIC RECEPTOR 60A"/>
    <property type="match status" value="1"/>
</dbReference>
<evidence type="ECO:0000256" key="1">
    <source>
        <dbReference type="ARBA" id="ARBA00004651"/>
    </source>
</evidence>
<evidence type="ECO:0000256" key="2">
    <source>
        <dbReference type="ARBA" id="ARBA00022475"/>
    </source>
</evidence>
<evidence type="ECO:0000313" key="10">
    <source>
        <dbReference type="Proteomes" id="UP000708208"/>
    </source>
</evidence>
<evidence type="ECO:0000313" key="9">
    <source>
        <dbReference type="EMBL" id="CAG7823190.1"/>
    </source>
</evidence>
<dbReference type="Proteomes" id="UP000708208">
    <property type="component" value="Unassembled WGS sequence"/>
</dbReference>
<dbReference type="AlphaFoldDB" id="A0A8J2LJA6"/>
<evidence type="ECO:0000256" key="4">
    <source>
        <dbReference type="ARBA" id="ARBA00022989"/>
    </source>
</evidence>
<accession>A0A8J2LJA6</accession>
<dbReference type="EMBL" id="CAJVCH010528733">
    <property type="protein sequence ID" value="CAG7823190.1"/>
    <property type="molecule type" value="Genomic_DNA"/>
</dbReference>
<dbReference type="OrthoDB" id="6506757at2759"/>
<dbReference type="PANTHER" id="PTHR42643">
    <property type="entry name" value="IONOTROPIC RECEPTOR 20A-RELATED"/>
    <property type="match status" value="1"/>
</dbReference>
<keyword evidence="10" id="KW-1185">Reference proteome</keyword>
<gene>
    <name evidence="9" type="ORF">AFUS01_LOCUS33420</name>
</gene>
<dbReference type="InterPro" id="IPR052192">
    <property type="entry name" value="Insect_Ionotropic_Sensory_Rcpt"/>
</dbReference>
<organism evidence="9 10">
    <name type="scientific">Allacma fusca</name>
    <dbReference type="NCBI Taxonomy" id="39272"/>
    <lineage>
        <taxon>Eukaryota</taxon>
        <taxon>Metazoa</taxon>
        <taxon>Ecdysozoa</taxon>
        <taxon>Arthropoda</taxon>
        <taxon>Hexapoda</taxon>
        <taxon>Collembola</taxon>
        <taxon>Symphypleona</taxon>
        <taxon>Sminthuridae</taxon>
        <taxon>Allacma</taxon>
    </lineage>
</organism>
<comment type="subcellular location">
    <subcellularLocation>
        <location evidence="1">Cell membrane</location>
        <topology evidence="1">Multi-pass membrane protein</topology>
    </subcellularLocation>
</comment>
<feature type="non-terminal residue" evidence="9">
    <location>
        <position position="1"/>
    </location>
</feature>
<dbReference type="GO" id="GO:0005886">
    <property type="term" value="C:plasma membrane"/>
    <property type="evidence" value="ECO:0007669"/>
    <property type="project" value="UniProtKB-SubCell"/>
</dbReference>
<feature type="non-terminal residue" evidence="9">
    <location>
        <position position="238"/>
    </location>
</feature>
<reference evidence="9" key="1">
    <citation type="submission" date="2021-06" db="EMBL/GenBank/DDBJ databases">
        <authorList>
            <person name="Hodson N. C."/>
            <person name="Mongue J. A."/>
            <person name="Jaron S. K."/>
        </authorList>
    </citation>
    <scope>NUCLEOTIDE SEQUENCE</scope>
</reference>
<name>A0A8J2LJA6_9HEXA</name>
<keyword evidence="6" id="KW-0675">Receptor</keyword>